<evidence type="ECO:0000259" key="1">
    <source>
        <dbReference type="Pfam" id="PF01872"/>
    </source>
</evidence>
<evidence type="ECO:0000313" key="2">
    <source>
        <dbReference type="EMBL" id="SUQ61533.1"/>
    </source>
</evidence>
<dbReference type="InterPro" id="IPR024072">
    <property type="entry name" value="DHFR-like_dom_sf"/>
</dbReference>
<dbReference type="GO" id="GO:0008703">
    <property type="term" value="F:5-amino-6-(5-phosphoribosylamino)uracil reductase activity"/>
    <property type="evidence" value="ECO:0007669"/>
    <property type="project" value="InterPro"/>
</dbReference>
<dbReference type="Pfam" id="PF01872">
    <property type="entry name" value="RibD_C"/>
    <property type="match status" value="1"/>
</dbReference>
<protein>
    <recommendedName>
        <fullName evidence="1">Bacterial bifunctional deaminase-reductase C-terminal domain-containing protein</fullName>
    </recommendedName>
</protein>
<gene>
    <name evidence="2" type="ORF">CCOS864_00956</name>
</gene>
<dbReference type="PANTHER" id="PTHR38011">
    <property type="entry name" value="DIHYDROFOLATE REDUCTASE FAMILY PROTEIN (AFU_ORTHOLOGUE AFUA_8G06820)"/>
    <property type="match status" value="1"/>
</dbReference>
<dbReference type="Proteomes" id="UP000255177">
    <property type="component" value="Unassembled WGS sequence"/>
</dbReference>
<dbReference type="Gene3D" id="3.40.430.10">
    <property type="entry name" value="Dihydrofolate Reductase, subunit A"/>
    <property type="match status" value="1"/>
</dbReference>
<reference evidence="3" key="1">
    <citation type="submission" date="2018-07" db="EMBL/GenBank/DDBJ databases">
        <authorList>
            <person name="Blom J."/>
        </authorList>
    </citation>
    <scope>NUCLEOTIDE SEQUENCE [LARGE SCALE GENOMIC DNA]</scope>
    <source>
        <strain evidence="3">CCOS 864</strain>
    </source>
</reference>
<name>A0A380SUW3_9PSED</name>
<proteinExistence type="predicted"/>
<dbReference type="AlphaFoldDB" id="A0A380SUW3"/>
<dbReference type="InterPro" id="IPR050765">
    <property type="entry name" value="Riboflavin_Biosynth_HTPR"/>
</dbReference>
<feature type="domain" description="Bacterial bifunctional deaminase-reductase C-terminal" evidence="1">
    <location>
        <begin position="9"/>
        <end position="172"/>
    </location>
</feature>
<dbReference type="RefSeq" id="WP_115085292.1">
    <property type="nucleotide sequence ID" value="NZ_CBCSFG010000036.1"/>
</dbReference>
<dbReference type="GO" id="GO:0009231">
    <property type="term" value="P:riboflavin biosynthetic process"/>
    <property type="evidence" value="ECO:0007669"/>
    <property type="project" value="InterPro"/>
</dbReference>
<sequence length="180" mass="19696">MPLKTSVYIATSLDGFIARESGELDWLMVATSSSDDHGYAAYMATVDTLVMGRNTFEKVLTFGEWPYPHKRVVVLSTTLGVADVPPELGKGVEVHPGPLADLVEYLRDTGAKSLYLDGGQVIQSFLREGRLDELTITRIPVLLGSGIPLFGALAKDVTLQHMRSTTFESGFVQSTYRVLK</sequence>
<evidence type="ECO:0000313" key="3">
    <source>
        <dbReference type="Proteomes" id="UP000255177"/>
    </source>
</evidence>
<dbReference type="PANTHER" id="PTHR38011:SF11">
    <property type="entry name" value="2,5-DIAMINO-6-RIBOSYLAMINO-4(3H)-PYRIMIDINONE 5'-PHOSPHATE REDUCTASE"/>
    <property type="match status" value="1"/>
</dbReference>
<accession>A0A380SUW3</accession>
<dbReference type="SUPFAM" id="SSF53597">
    <property type="entry name" value="Dihydrofolate reductase-like"/>
    <property type="match status" value="1"/>
</dbReference>
<organism evidence="2 3">
    <name type="scientific">Pseudomonas wadenswilerensis</name>
    <dbReference type="NCBI Taxonomy" id="1785161"/>
    <lineage>
        <taxon>Bacteria</taxon>
        <taxon>Pseudomonadati</taxon>
        <taxon>Pseudomonadota</taxon>
        <taxon>Gammaproteobacteria</taxon>
        <taxon>Pseudomonadales</taxon>
        <taxon>Pseudomonadaceae</taxon>
        <taxon>Pseudomonas</taxon>
    </lineage>
</organism>
<keyword evidence="3" id="KW-1185">Reference proteome</keyword>
<dbReference type="EMBL" id="UIDD01000004">
    <property type="protein sequence ID" value="SUQ61533.1"/>
    <property type="molecule type" value="Genomic_DNA"/>
</dbReference>
<dbReference type="InterPro" id="IPR002734">
    <property type="entry name" value="RibDG_C"/>
</dbReference>